<feature type="domain" description="MPN" evidence="7">
    <location>
        <begin position="81"/>
        <end position="204"/>
    </location>
</feature>
<dbReference type="AlphaFoldDB" id="A0A3P3UA98"/>
<evidence type="ECO:0000256" key="6">
    <source>
        <dbReference type="ARBA" id="ARBA00023049"/>
    </source>
</evidence>
<evidence type="ECO:0000259" key="7">
    <source>
        <dbReference type="PROSITE" id="PS50249"/>
    </source>
</evidence>
<keyword evidence="2" id="KW-0645">Protease</keyword>
<evidence type="ECO:0000313" key="8">
    <source>
        <dbReference type="EMBL" id="RRJ67240.1"/>
    </source>
</evidence>
<keyword evidence="3" id="KW-0479">Metal-binding</keyword>
<dbReference type="GO" id="GO:0006508">
    <property type="term" value="P:proteolysis"/>
    <property type="evidence" value="ECO:0007669"/>
    <property type="project" value="UniProtKB-KW"/>
</dbReference>
<dbReference type="EMBL" id="RRCN01000001">
    <property type="protein sequence ID" value="RRJ67240.1"/>
    <property type="molecule type" value="Genomic_DNA"/>
</dbReference>
<keyword evidence="4" id="KW-0378">Hydrolase</keyword>
<evidence type="ECO:0000256" key="5">
    <source>
        <dbReference type="ARBA" id="ARBA00022833"/>
    </source>
</evidence>
<comment type="caution">
    <text evidence="8">The sequence shown here is derived from an EMBL/GenBank/DDBJ whole genome shotgun (WGS) entry which is preliminary data.</text>
</comment>
<dbReference type="SUPFAM" id="SSF102712">
    <property type="entry name" value="JAB1/MPN domain"/>
    <property type="match status" value="1"/>
</dbReference>
<evidence type="ECO:0000256" key="4">
    <source>
        <dbReference type="ARBA" id="ARBA00022801"/>
    </source>
</evidence>
<evidence type="ECO:0000313" key="9">
    <source>
        <dbReference type="Proteomes" id="UP000267017"/>
    </source>
</evidence>
<evidence type="ECO:0000256" key="2">
    <source>
        <dbReference type="ARBA" id="ARBA00022670"/>
    </source>
</evidence>
<organism evidence="8 9">
    <name type="scientific">Paenibacillus oralis</name>
    <dbReference type="NCBI Taxonomy" id="2490856"/>
    <lineage>
        <taxon>Bacteria</taxon>
        <taxon>Bacillati</taxon>
        <taxon>Bacillota</taxon>
        <taxon>Bacilli</taxon>
        <taxon>Bacillales</taxon>
        <taxon>Paenibacillaceae</taxon>
        <taxon>Paenibacillus</taxon>
    </lineage>
</organism>
<protein>
    <submittedName>
        <fullName evidence="8">DNA repair protein</fullName>
    </submittedName>
</protein>
<dbReference type="RefSeq" id="WP_128635019.1">
    <property type="nucleotide sequence ID" value="NZ_RRCN01000001.1"/>
</dbReference>
<keyword evidence="6" id="KW-0482">Metalloprotease</keyword>
<evidence type="ECO:0000256" key="1">
    <source>
        <dbReference type="ARBA" id="ARBA00010243"/>
    </source>
</evidence>
<dbReference type="PROSITE" id="PS50249">
    <property type="entry name" value="MPN"/>
    <property type="match status" value="1"/>
</dbReference>
<proteinExistence type="inferred from homology"/>
<dbReference type="Proteomes" id="UP000267017">
    <property type="component" value="Unassembled WGS sequence"/>
</dbReference>
<dbReference type="CDD" id="cd08071">
    <property type="entry name" value="MPN_DUF2466"/>
    <property type="match status" value="1"/>
</dbReference>
<reference evidence="8 9" key="1">
    <citation type="submission" date="2018-11" db="EMBL/GenBank/DDBJ databases">
        <title>Genome sequencing of Paenibacillus sp. KCOM 3021 (= ChDC PVNT-B20).</title>
        <authorList>
            <person name="Kook J.-K."/>
            <person name="Park S.-N."/>
            <person name="Lim Y.K."/>
        </authorList>
    </citation>
    <scope>NUCLEOTIDE SEQUENCE [LARGE SCALE GENOMIC DNA]</scope>
    <source>
        <strain evidence="8 9">KCOM 3021</strain>
    </source>
</reference>
<comment type="similarity">
    <text evidence="1">Belongs to the UPF0758 family.</text>
</comment>
<dbReference type="InterPro" id="IPR001405">
    <property type="entry name" value="UPF0758"/>
</dbReference>
<dbReference type="OrthoDB" id="9804482at2"/>
<dbReference type="Pfam" id="PF04002">
    <property type="entry name" value="RadC"/>
    <property type="match status" value="1"/>
</dbReference>
<sequence>MDDLTSVEKYARDFVQSVHKLTQIPLRKLERYGSSNNLMNVLERPLTLEPTELQLKKLEQLNAFLRAYRILKWEEENTKQVIRSPNDAGSYFNALLEGIRDRERFMAAFLDNGNHIIETRTLAVGSIDQAPIYPRFILKAALNCDCASIILAHNHPGGSMKPSSEDLQLTKRLVDIFNPLNINILDHIIIGNKGFVSLAELGNLPSVAEGPASYEAITMNVMENDHYNASVNPWHANHDPFEDEWER</sequence>
<dbReference type="InterPro" id="IPR025657">
    <property type="entry name" value="RadC_JAB"/>
</dbReference>
<dbReference type="PANTHER" id="PTHR30471">
    <property type="entry name" value="DNA REPAIR PROTEIN RADC"/>
    <property type="match status" value="1"/>
</dbReference>
<dbReference type="Gene3D" id="3.40.140.10">
    <property type="entry name" value="Cytidine Deaminase, domain 2"/>
    <property type="match status" value="1"/>
</dbReference>
<dbReference type="PANTHER" id="PTHR30471:SF3">
    <property type="entry name" value="UPF0758 PROTEIN YEES-RELATED"/>
    <property type="match status" value="1"/>
</dbReference>
<accession>A0A3P3UA98</accession>
<keyword evidence="9" id="KW-1185">Reference proteome</keyword>
<dbReference type="InterPro" id="IPR037518">
    <property type="entry name" value="MPN"/>
</dbReference>
<dbReference type="GO" id="GO:0008237">
    <property type="term" value="F:metallopeptidase activity"/>
    <property type="evidence" value="ECO:0007669"/>
    <property type="project" value="UniProtKB-KW"/>
</dbReference>
<dbReference type="GO" id="GO:0046872">
    <property type="term" value="F:metal ion binding"/>
    <property type="evidence" value="ECO:0007669"/>
    <property type="project" value="UniProtKB-KW"/>
</dbReference>
<gene>
    <name evidence="8" type="ORF">EHV15_33175</name>
</gene>
<evidence type="ECO:0000256" key="3">
    <source>
        <dbReference type="ARBA" id="ARBA00022723"/>
    </source>
</evidence>
<keyword evidence="5" id="KW-0862">Zinc</keyword>
<name>A0A3P3UA98_9BACL</name>